<dbReference type="Proteomes" id="UP001209229">
    <property type="component" value="Unassembled WGS sequence"/>
</dbReference>
<organism evidence="2 3">
    <name type="scientific">Plebeiibacterium sediminum</name>
    <dbReference type="NCBI Taxonomy" id="2992112"/>
    <lineage>
        <taxon>Bacteria</taxon>
        <taxon>Pseudomonadati</taxon>
        <taxon>Bacteroidota</taxon>
        <taxon>Bacteroidia</taxon>
        <taxon>Marinilabiliales</taxon>
        <taxon>Marinilabiliaceae</taxon>
        <taxon>Plebeiibacterium</taxon>
    </lineage>
</organism>
<dbReference type="AlphaFoldDB" id="A0AAE3M521"/>
<evidence type="ECO:0000256" key="1">
    <source>
        <dbReference type="SAM" id="Phobius"/>
    </source>
</evidence>
<dbReference type="RefSeq" id="WP_301190537.1">
    <property type="nucleotide sequence ID" value="NZ_JAPDPJ010000022.1"/>
</dbReference>
<sequence length="92" mass="10772">MNILIVSITSLILNIFLGKLRTNYKKMTIMWWVLIHASIPVIIPLRIWLDTPKIWIPFYIAVAVLGQFIGSRFLSVNTQVELKDKQEEKLYL</sequence>
<dbReference type="EMBL" id="JAPDPJ010000022">
    <property type="protein sequence ID" value="MCW3786972.1"/>
    <property type="molecule type" value="Genomic_DNA"/>
</dbReference>
<gene>
    <name evidence="2" type="ORF">OM075_10865</name>
</gene>
<evidence type="ECO:0000313" key="3">
    <source>
        <dbReference type="Proteomes" id="UP001209229"/>
    </source>
</evidence>
<reference evidence="2" key="1">
    <citation type="submission" date="2022-10" db="EMBL/GenBank/DDBJ databases">
        <authorList>
            <person name="Yu W.X."/>
        </authorList>
    </citation>
    <scope>NUCLEOTIDE SEQUENCE</scope>
    <source>
        <strain evidence="2">AAT</strain>
    </source>
</reference>
<keyword evidence="1" id="KW-1133">Transmembrane helix</keyword>
<comment type="caution">
    <text evidence="2">The sequence shown here is derived from an EMBL/GenBank/DDBJ whole genome shotgun (WGS) entry which is preliminary data.</text>
</comment>
<name>A0AAE3M521_9BACT</name>
<feature type="transmembrane region" description="Helical" evidence="1">
    <location>
        <begin position="54"/>
        <end position="75"/>
    </location>
</feature>
<keyword evidence="1" id="KW-0472">Membrane</keyword>
<accession>A0AAE3M521</accession>
<keyword evidence="1" id="KW-0812">Transmembrane</keyword>
<keyword evidence="3" id="KW-1185">Reference proteome</keyword>
<protein>
    <submittedName>
        <fullName evidence="2">Uncharacterized protein</fullName>
    </submittedName>
</protein>
<feature type="transmembrane region" description="Helical" evidence="1">
    <location>
        <begin position="29"/>
        <end position="48"/>
    </location>
</feature>
<evidence type="ECO:0000313" key="2">
    <source>
        <dbReference type="EMBL" id="MCW3786972.1"/>
    </source>
</evidence>
<proteinExistence type="predicted"/>